<name>A0A0M0KZ62_9BACI</name>
<gene>
    <name evidence="1" type="ORF">AMD01_15415</name>
</gene>
<dbReference type="AlphaFoldDB" id="A0A0M0KZ62"/>
<organism evidence="1 2">
    <name type="scientific">Priestia koreensis</name>
    <dbReference type="NCBI Taxonomy" id="284581"/>
    <lineage>
        <taxon>Bacteria</taxon>
        <taxon>Bacillati</taxon>
        <taxon>Bacillota</taxon>
        <taxon>Bacilli</taxon>
        <taxon>Bacillales</taxon>
        <taxon>Bacillaceae</taxon>
        <taxon>Priestia</taxon>
    </lineage>
</organism>
<reference evidence="2" key="1">
    <citation type="submission" date="2015-08" db="EMBL/GenBank/DDBJ databases">
        <title>Fjat-14210 dsm16467.</title>
        <authorList>
            <person name="Liu B."/>
            <person name="Wang J."/>
            <person name="Zhu Y."/>
            <person name="Liu G."/>
            <person name="Chen Q."/>
            <person name="Chen Z."/>
            <person name="Lan J."/>
            <person name="Che J."/>
            <person name="Ge C."/>
            <person name="Shi H."/>
            <person name="Pan Z."/>
            <person name="Liu X."/>
        </authorList>
    </citation>
    <scope>NUCLEOTIDE SEQUENCE [LARGE SCALE GENOMIC DNA]</scope>
    <source>
        <strain evidence="2">DSM 16467</strain>
    </source>
</reference>
<dbReference type="Pfam" id="PF10673">
    <property type="entry name" value="DUF2487"/>
    <property type="match status" value="1"/>
</dbReference>
<dbReference type="Proteomes" id="UP000037558">
    <property type="component" value="Unassembled WGS sequence"/>
</dbReference>
<keyword evidence="2" id="KW-1185">Reference proteome</keyword>
<evidence type="ECO:0008006" key="3">
    <source>
        <dbReference type="Google" id="ProtNLM"/>
    </source>
</evidence>
<evidence type="ECO:0000313" key="2">
    <source>
        <dbReference type="Proteomes" id="UP000037558"/>
    </source>
</evidence>
<proteinExistence type="predicted"/>
<dbReference type="InterPro" id="IPR019615">
    <property type="entry name" value="DUF2487"/>
</dbReference>
<dbReference type="RefSeq" id="WP_053402316.1">
    <property type="nucleotide sequence ID" value="NZ_JAUKEN010000001.1"/>
</dbReference>
<accession>A0A0M0KZ62</accession>
<comment type="caution">
    <text evidence="1">The sequence shown here is derived from an EMBL/GenBank/DDBJ whole genome shotgun (WGS) entry which is preliminary data.</text>
</comment>
<protein>
    <recommendedName>
        <fullName evidence="3">DUF2487 domain-containing protein</fullName>
    </recommendedName>
</protein>
<dbReference type="STRING" id="284581.AMD01_15415"/>
<dbReference type="EMBL" id="LILC01000019">
    <property type="protein sequence ID" value="KOO44106.1"/>
    <property type="molecule type" value="Genomic_DNA"/>
</dbReference>
<evidence type="ECO:0000313" key="1">
    <source>
        <dbReference type="EMBL" id="KOO44106.1"/>
    </source>
</evidence>
<dbReference type="PATRIC" id="fig|284581.3.peg.4161"/>
<sequence length="149" mass="17272">MRWITTDVDQYLQAKEYIDCAIVPIVPIEFASSSKTVASGEYVQALAYEMERQYKGRVLLLPAYTYLKNTDLVTKKAELLDWKHYLIEQGLTHVFMLTTEAEWRQFDGELEGSLLWVPSLPFHAMKDEDKRDILQQQAESVSSIFTASW</sequence>